<evidence type="ECO:0000313" key="2">
    <source>
        <dbReference type="Proteomes" id="UP001732700"/>
    </source>
</evidence>
<evidence type="ECO:0000313" key="1">
    <source>
        <dbReference type="EnsemblPlants" id="AVESA.00010b.r2.5AG0830010.2.CDS.1"/>
    </source>
</evidence>
<accession>A0ACD5XIQ2</accession>
<keyword evidence="2" id="KW-1185">Reference proteome</keyword>
<sequence>MSLQRLLGLSAAAVSVHLRRSLSTDSVPTNLRRSLSAAASSHPPWAMIDYNTLVDESSSTWASGACFSPLEPPGVSRIYAPAHLLSPRERPAADSNVVQVLTGHVIAASGDGHLLLTYYDILAEGPRASWNQTADMEAERFICNPISGQLLRLPYIDGSRKRISYCRMGLLTQPGDAHGPRFAVADIVSQRGGVIDRFLPELGRWDMVVGLPCQPTLEWEMDMNQETVAFGGRLWWVDLTCGAISMDPFSHRPELRFVELPSGCALTDILTKCKDASAEDRNEFMREVAKYRRIGVSEGRLRYVETSLHEPFLLSSYVLDEEGSSWTLEQQVELKQVLADGGHEWKEKTRPPQIAVIDPMNSNVVYITVGEQEHVVAVDIYQEKVIGSSPLQNRYHSLVPCVLPPLLGSSQIPTAGNHLFVLISVLQYLGCFCIVCAELEFLCKLLGSIVGRIDAMICLHCLTVDGQCTVW</sequence>
<protein>
    <submittedName>
        <fullName evidence="1">Uncharacterized protein</fullName>
    </submittedName>
</protein>
<dbReference type="Proteomes" id="UP001732700">
    <property type="component" value="Chromosome 5A"/>
</dbReference>
<name>A0ACD5XIQ2_AVESA</name>
<proteinExistence type="predicted"/>
<reference evidence="1" key="2">
    <citation type="submission" date="2025-09" db="UniProtKB">
        <authorList>
            <consortium name="EnsemblPlants"/>
        </authorList>
    </citation>
    <scope>IDENTIFICATION</scope>
</reference>
<reference evidence="1" key="1">
    <citation type="submission" date="2021-05" db="EMBL/GenBank/DDBJ databases">
        <authorList>
            <person name="Scholz U."/>
            <person name="Mascher M."/>
            <person name="Fiebig A."/>
        </authorList>
    </citation>
    <scope>NUCLEOTIDE SEQUENCE [LARGE SCALE GENOMIC DNA]</scope>
</reference>
<dbReference type="EnsemblPlants" id="AVESA.00010b.r2.5AG0830010.2">
    <property type="protein sequence ID" value="AVESA.00010b.r2.5AG0830010.2.CDS.1"/>
    <property type="gene ID" value="AVESA.00010b.r2.5AG0830010"/>
</dbReference>
<organism evidence="1 2">
    <name type="scientific">Avena sativa</name>
    <name type="common">Oat</name>
    <dbReference type="NCBI Taxonomy" id="4498"/>
    <lineage>
        <taxon>Eukaryota</taxon>
        <taxon>Viridiplantae</taxon>
        <taxon>Streptophyta</taxon>
        <taxon>Embryophyta</taxon>
        <taxon>Tracheophyta</taxon>
        <taxon>Spermatophyta</taxon>
        <taxon>Magnoliopsida</taxon>
        <taxon>Liliopsida</taxon>
        <taxon>Poales</taxon>
        <taxon>Poaceae</taxon>
        <taxon>BOP clade</taxon>
        <taxon>Pooideae</taxon>
        <taxon>Poodae</taxon>
        <taxon>Poeae</taxon>
        <taxon>Poeae Chloroplast Group 1 (Aveneae type)</taxon>
        <taxon>Aveninae</taxon>
        <taxon>Avena</taxon>
    </lineage>
</organism>